<organism evidence="1 2">
    <name type="scientific">Nitrosotalea devaniterrae</name>
    <dbReference type="NCBI Taxonomy" id="1078905"/>
    <lineage>
        <taxon>Archaea</taxon>
        <taxon>Nitrososphaerota</taxon>
        <taxon>Nitrososphaeria</taxon>
        <taxon>Nitrosotaleales</taxon>
        <taxon>Nitrosotaleaceae</taxon>
        <taxon>Nitrosotalea</taxon>
    </lineage>
</organism>
<evidence type="ECO:0000313" key="1">
    <source>
        <dbReference type="EMBL" id="CUR52542.1"/>
    </source>
</evidence>
<name>A0A128A5E1_9ARCH</name>
<dbReference type="GO" id="GO:0018597">
    <property type="term" value="F:ammonia monooxygenase activity"/>
    <property type="evidence" value="ECO:0007669"/>
    <property type="project" value="UniProtKB-EC"/>
</dbReference>
<evidence type="ECO:0000313" key="2">
    <source>
        <dbReference type="Proteomes" id="UP000196239"/>
    </source>
</evidence>
<dbReference type="InterPro" id="IPR023301">
    <property type="entry name" value="NH3_CH4_mOase_suB_N"/>
</dbReference>
<dbReference type="PROSITE" id="PS00430">
    <property type="entry name" value="TONB_DEPENDENT_REC_1"/>
    <property type="match status" value="1"/>
</dbReference>
<dbReference type="InterPro" id="IPR010916">
    <property type="entry name" value="TonB_box_CS"/>
</dbReference>
<gene>
    <name evidence="1" type="primary">amoB</name>
    <name evidence="1" type="ORF">NDEV_1780</name>
</gene>
<dbReference type="EC" id="1.14.99.39" evidence="1"/>
<dbReference type="Proteomes" id="UP000196239">
    <property type="component" value="Chromosome 1"/>
</dbReference>
<accession>A0A128A5E1</accession>
<proteinExistence type="predicted"/>
<keyword evidence="1" id="KW-0503">Monooxygenase</keyword>
<dbReference type="AlphaFoldDB" id="A0A128A5E1"/>
<dbReference type="InterPro" id="IPR006833">
    <property type="entry name" value="NH3_CH4_mOase_B"/>
</dbReference>
<dbReference type="Gene3D" id="2.60.120.570">
    <property type="entry name" value="Particulate methane monooxygenase, b subunit. Chain: A, domain 1"/>
    <property type="match status" value="2"/>
</dbReference>
<dbReference type="KEGG" id="ndv:NDEV_1780"/>
<sequence>MVDKKFIVAAIGVIVALGAVGPSLAQMFQHAEAHGVQAQLQSRFVRIDGETWSKQSVHTGDTLSVSGKFVSLVNRDLRGWYTVYGDSSNAGNRWEIVARDPPGNVITIPANAVVPYKLTIKALEPAVYHMHTQLNIASIGPGLGPGQTVVVTGDPIVKPIPYTNVVYQSIVIGVGYAVTFATRPWQVI</sequence>
<dbReference type="Pfam" id="PF04744">
    <property type="entry name" value="Monooxygenase_B"/>
    <property type="match status" value="1"/>
</dbReference>
<reference evidence="2" key="1">
    <citation type="submission" date="2015-10" db="EMBL/GenBank/DDBJ databases">
        <authorList>
            <person name="Lehtovirta-Morley L.E."/>
            <person name="Vieille C."/>
        </authorList>
    </citation>
    <scope>NUCLEOTIDE SEQUENCE [LARGE SCALE GENOMIC DNA]</scope>
</reference>
<dbReference type="EMBL" id="LN890280">
    <property type="protein sequence ID" value="CUR52542.1"/>
    <property type="molecule type" value="Genomic_DNA"/>
</dbReference>
<keyword evidence="1" id="KW-0560">Oxidoreductase</keyword>
<keyword evidence="2" id="KW-1185">Reference proteome</keyword>
<protein>
    <submittedName>
        <fullName evidence="1">Ammonia monooxygenase subunit B</fullName>
        <ecNumber evidence="1">1.14.99.39</ecNumber>
    </submittedName>
</protein>